<name>A0A6J4VT52_9BACT</name>
<evidence type="ECO:0000256" key="2">
    <source>
        <dbReference type="ARBA" id="ARBA00022840"/>
    </source>
</evidence>
<feature type="domain" description="Orc1-like AAA ATPase" evidence="4">
    <location>
        <begin position="16"/>
        <end position="94"/>
    </location>
</feature>
<dbReference type="SUPFAM" id="SSF52540">
    <property type="entry name" value="P-loop containing nucleoside triphosphate hydrolases"/>
    <property type="match status" value="1"/>
</dbReference>
<organism evidence="5">
    <name type="scientific">uncultured Thermomicrobiales bacterium</name>
    <dbReference type="NCBI Taxonomy" id="1645740"/>
    <lineage>
        <taxon>Bacteria</taxon>
        <taxon>Pseudomonadati</taxon>
        <taxon>Thermomicrobiota</taxon>
        <taxon>Thermomicrobia</taxon>
        <taxon>Thermomicrobiales</taxon>
        <taxon>environmental samples</taxon>
    </lineage>
</organism>
<keyword evidence="1" id="KW-0547">Nucleotide-binding</keyword>
<dbReference type="GO" id="GO:0004016">
    <property type="term" value="F:adenylate cyclase activity"/>
    <property type="evidence" value="ECO:0007669"/>
    <property type="project" value="TreeGrafter"/>
</dbReference>
<proteinExistence type="predicted"/>
<dbReference type="GO" id="GO:0005737">
    <property type="term" value="C:cytoplasm"/>
    <property type="evidence" value="ECO:0007669"/>
    <property type="project" value="TreeGrafter"/>
</dbReference>
<dbReference type="GO" id="GO:0005524">
    <property type="term" value="F:ATP binding"/>
    <property type="evidence" value="ECO:0007669"/>
    <property type="project" value="UniProtKB-KW"/>
</dbReference>
<gene>
    <name evidence="5" type="ORF">AVDCRST_MAG88-3501</name>
</gene>
<dbReference type="Gene3D" id="3.40.50.300">
    <property type="entry name" value="P-loop containing nucleotide triphosphate hydrolases"/>
    <property type="match status" value="1"/>
</dbReference>
<dbReference type="EMBL" id="CADCWM010000844">
    <property type="protein sequence ID" value="CAA9582353.1"/>
    <property type="molecule type" value="Genomic_DNA"/>
</dbReference>
<evidence type="ECO:0000256" key="1">
    <source>
        <dbReference type="ARBA" id="ARBA00022741"/>
    </source>
</evidence>
<dbReference type="InterPro" id="IPR041664">
    <property type="entry name" value="AAA_16"/>
</dbReference>
<dbReference type="PANTHER" id="PTHR16305:SF35">
    <property type="entry name" value="TRANSCRIPTIONAL ACTIVATOR DOMAIN"/>
    <property type="match status" value="1"/>
</dbReference>
<dbReference type="AlphaFoldDB" id="A0A6J4VT52"/>
<accession>A0A6J4VT52</accession>
<protein>
    <recommendedName>
        <fullName evidence="4">Orc1-like AAA ATPase domain-containing protein</fullName>
    </recommendedName>
</protein>
<evidence type="ECO:0000256" key="3">
    <source>
        <dbReference type="SAM" id="MobiDB-lite"/>
    </source>
</evidence>
<reference evidence="5" key="1">
    <citation type="submission" date="2020-02" db="EMBL/GenBank/DDBJ databases">
        <authorList>
            <person name="Meier V. D."/>
        </authorList>
    </citation>
    <scope>NUCLEOTIDE SEQUENCE</scope>
    <source>
        <strain evidence="5">AVDCRST_MAG88</strain>
    </source>
</reference>
<evidence type="ECO:0000313" key="5">
    <source>
        <dbReference type="EMBL" id="CAA9582353.1"/>
    </source>
</evidence>
<feature type="region of interest" description="Disordered" evidence="3">
    <location>
        <begin position="92"/>
        <end position="112"/>
    </location>
</feature>
<dbReference type="PANTHER" id="PTHR16305">
    <property type="entry name" value="TESTICULAR SOLUBLE ADENYLYL CYCLASE"/>
    <property type="match status" value="1"/>
</dbReference>
<feature type="non-terminal residue" evidence="5">
    <location>
        <position position="126"/>
    </location>
</feature>
<dbReference type="Pfam" id="PF13191">
    <property type="entry name" value="AAA_16"/>
    <property type="match status" value="1"/>
</dbReference>
<dbReference type="InterPro" id="IPR027417">
    <property type="entry name" value="P-loop_NTPase"/>
</dbReference>
<keyword evidence="2" id="KW-0067">ATP-binding</keyword>
<evidence type="ECO:0000259" key="4">
    <source>
        <dbReference type="Pfam" id="PF13191"/>
    </source>
</evidence>
<sequence>MAEPIAATPVGPSPARLVGRGRELVLLRERLAGALAGRGALVLLAGEAGIGKTALAEATLAEARQRGATVLVGRCHDLAETPPYGPWVEALARAPRDPGHPPLPAALAAGDAAGDADGQAALFRQA</sequence>